<dbReference type="SUPFAM" id="SSF51735">
    <property type="entry name" value="NAD(P)-binding Rossmann-fold domains"/>
    <property type="match status" value="1"/>
</dbReference>
<dbReference type="PANTHER" id="PTHR43245">
    <property type="entry name" value="BIFUNCTIONAL POLYMYXIN RESISTANCE PROTEIN ARNA"/>
    <property type="match status" value="1"/>
</dbReference>
<reference evidence="2 3" key="1">
    <citation type="submission" date="2019-04" db="EMBL/GenBank/DDBJ databases">
        <title>Sphingomonas psychrotolerans sp. nov., isolated from soil in the Tianshan Mountains, Xinjiang, China.</title>
        <authorList>
            <person name="Luo Y."/>
            <person name="Sheng H."/>
        </authorList>
    </citation>
    <scope>NUCLEOTIDE SEQUENCE [LARGE SCALE GENOMIC DNA]</scope>
    <source>
        <strain evidence="2 3">ZFGT-11</strain>
    </source>
</reference>
<dbReference type="Pfam" id="PF01370">
    <property type="entry name" value="Epimerase"/>
    <property type="match status" value="1"/>
</dbReference>
<sequence length="320" mass="34454">MHVLLTGSSGWLGRFLAPLLRARGDVVVGLDVAPGADTDVIGSVADRALIDRVFADHGVEAVIHAGALHKPDIVRYPARAFVDVNVSGTLNLLEAATAAGHDRFVFTSTTSLMISNAIRDELADHAVWLDETSGPLEPRNIYGVTKLAAEQLCRLAHLEKGLNCVVLRTSRFFPEDDDTHRILSGDNMKANELLHRRLTVEDAARAHLAALDRAPQIGFGTFIVSAPTPFDRGECAALKHDAATVIARHFPDAPALYAAKGWELPNSIGRVYDAALAEQVMHFRCETDFGKLLGALKASDSLPFAHDPSYISPKEVSGAA</sequence>
<dbReference type="InterPro" id="IPR036291">
    <property type="entry name" value="NAD(P)-bd_dom_sf"/>
</dbReference>
<accession>A0A4S1X4B9</accession>
<dbReference type="Proteomes" id="UP000306147">
    <property type="component" value="Unassembled WGS sequence"/>
</dbReference>
<dbReference type="InterPro" id="IPR050177">
    <property type="entry name" value="Lipid_A_modif_metabolic_enz"/>
</dbReference>
<gene>
    <name evidence="2" type="ORF">E5A73_17750</name>
</gene>
<dbReference type="AlphaFoldDB" id="A0A4S1X4B9"/>
<dbReference type="OrthoDB" id="9801056at2"/>
<dbReference type="PANTHER" id="PTHR43245:SF54">
    <property type="entry name" value="BLL0593 PROTEIN"/>
    <property type="match status" value="1"/>
</dbReference>
<dbReference type="EMBL" id="SRXT01000007">
    <property type="protein sequence ID" value="TGX50265.1"/>
    <property type="molecule type" value="Genomic_DNA"/>
</dbReference>
<proteinExistence type="predicted"/>
<protein>
    <submittedName>
        <fullName evidence="2">NAD(P)-dependent oxidoreductase</fullName>
    </submittedName>
</protein>
<name>A0A4S1X4B9_9SPHN</name>
<evidence type="ECO:0000259" key="1">
    <source>
        <dbReference type="Pfam" id="PF01370"/>
    </source>
</evidence>
<dbReference type="CDD" id="cd08946">
    <property type="entry name" value="SDR_e"/>
    <property type="match status" value="1"/>
</dbReference>
<comment type="caution">
    <text evidence="2">The sequence shown here is derived from an EMBL/GenBank/DDBJ whole genome shotgun (WGS) entry which is preliminary data.</text>
</comment>
<keyword evidence="3" id="KW-1185">Reference proteome</keyword>
<dbReference type="RefSeq" id="WP_135965183.1">
    <property type="nucleotide sequence ID" value="NZ_SRXT01000007.1"/>
</dbReference>
<evidence type="ECO:0000313" key="3">
    <source>
        <dbReference type="Proteomes" id="UP000306147"/>
    </source>
</evidence>
<dbReference type="Gene3D" id="3.40.50.720">
    <property type="entry name" value="NAD(P)-binding Rossmann-like Domain"/>
    <property type="match status" value="1"/>
</dbReference>
<dbReference type="InterPro" id="IPR001509">
    <property type="entry name" value="Epimerase_deHydtase"/>
</dbReference>
<feature type="domain" description="NAD-dependent epimerase/dehydratase" evidence="1">
    <location>
        <begin position="3"/>
        <end position="213"/>
    </location>
</feature>
<organism evidence="2 3">
    <name type="scientific">Sphingomonas gei</name>
    <dbReference type="NCBI Taxonomy" id="1395960"/>
    <lineage>
        <taxon>Bacteria</taxon>
        <taxon>Pseudomonadati</taxon>
        <taxon>Pseudomonadota</taxon>
        <taxon>Alphaproteobacteria</taxon>
        <taxon>Sphingomonadales</taxon>
        <taxon>Sphingomonadaceae</taxon>
        <taxon>Sphingomonas</taxon>
    </lineage>
</organism>
<evidence type="ECO:0000313" key="2">
    <source>
        <dbReference type="EMBL" id="TGX50265.1"/>
    </source>
</evidence>